<dbReference type="Gene3D" id="2.130.10.120">
    <property type="entry name" value="Prolyl oligopeptidase, N-terminal domain"/>
    <property type="match status" value="1"/>
</dbReference>
<feature type="non-terminal residue" evidence="1">
    <location>
        <position position="1"/>
    </location>
</feature>
<dbReference type="OrthoDB" id="339900at2759"/>
<sequence>MKLSGNHRLVAWTAEKERGSENYWVYIKEAATDRIFLDEVIGGSVAGMEFSSDGQYLLYCLRDDTIRPFK</sequence>
<organism evidence="1 2">
    <name type="scientific">Ostreobium quekettii</name>
    <dbReference type="NCBI Taxonomy" id="121088"/>
    <lineage>
        <taxon>Eukaryota</taxon>
        <taxon>Viridiplantae</taxon>
        <taxon>Chlorophyta</taxon>
        <taxon>core chlorophytes</taxon>
        <taxon>Ulvophyceae</taxon>
        <taxon>TCBD clade</taxon>
        <taxon>Bryopsidales</taxon>
        <taxon>Ostreobineae</taxon>
        <taxon>Ostreobiaceae</taxon>
        <taxon>Ostreobium</taxon>
    </lineage>
</organism>
<dbReference type="Proteomes" id="UP000708148">
    <property type="component" value="Unassembled WGS sequence"/>
</dbReference>
<dbReference type="EMBL" id="CAJHUC010002255">
    <property type="protein sequence ID" value="CAD7703482.1"/>
    <property type="molecule type" value="Genomic_DNA"/>
</dbReference>
<name>A0A8S1JH16_9CHLO</name>
<proteinExistence type="predicted"/>
<evidence type="ECO:0000313" key="2">
    <source>
        <dbReference type="Proteomes" id="UP000708148"/>
    </source>
</evidence>
<reference evidence="1" key="1">
    <citation type="submission" date="2020-12" db="EMBL/GenBank/DDBJ databases">
        <authorList>
            <person name="Iha C."/>
        </authorList>
    </citation>
    <scope>NUCLEOTIDE SEQUENCE</scope>
</reference>
<keyword evidence="2" id="KW-1185">Reference proteome</keyword>
<dbReference type="AlphaFoldDB" id="A0A8S1JH16"/>
<protein>
    <submittedName>
        <fullName evidence="1">Uncharacterized protein</fullName>
    </submittedName>
</protein>
<gene>
    <name evidence="1" type="ORF">OSTQU699_LOCUS8839</name>
</gene>
<dbReference type="SUPFAM" id="SSF50993">
    <property type="entry name" value="Peptidase/esterase 'gauge' domain"/>
    <property type="match status" value="1"/>
</dbReference>
<comment type="caution">
    <text evidence="1">The sequence shown here is derived from an EMBL/GenBank/DDBJ whole genome shotgun (WGS) entry which is preliminary data.</text>
</comment>
<accession>A0A8S1JH16</accession>
<evidence type="ECO:0000313" key="1">
    <source>
        <dbReference type="EMBL" id="CAD7703482.1"/>
    </source>
</evidence>